<feature type="region of interest" description="Disordered" evidence="1">
    <location>
        <begin position="144"/>
        <end position="165"/>
    </location>
</feature>
<dbReference type="Pfam" id="PF02620">
    <property type="entry name" value="YceD"/>
    <property type="match status" value="1"/>
</dbReference>
<keyword evidence="3" id="KW-1185">Reference proteome</keyword>
<sequence>MADAAPLPRHVIRLAELSQRRDSQALIEPDAGARAAVARQLDIPSIRKLRFAATLTPEGASGWRLTGELGATVVQDCVVTLEPVVTRIDETVTRRYMPGLSEPEGSEVEMPEDDTVEPLPAAIDIAQVMIEALALALPDYPRAPKAGSGDLAVSEPGVEPLRDADLKPFAGLKGLRDKLGGGDETPQ</sequence>
<gene>
    <name evidence="2" type="ORF">FHS00_000151</name>
</gene>
<name>A0ABR6HJ79_9RHOB</name>
<dbReference type="Proteomes" id="UP000576152">
    <property type="component" value="Unassembled WGS sequence"/>
</dbReference>
<proteinExistence type="predicted"/>
<reference evidence="2 3" key="1">
    <citation type="submission" date="2020-08" db="EMBL/GenBank/DDBJ databases">
        <title>Genomic Encyclopedia of Type Strains, Phase III (KMG-III): the genomes of soil and plant-associated and newly described type strains.</title>
        <authorList>
            <person name="Whitman W."/>
        </authorList>
    </citation>
    <scope>NUCLEOTIDE SEQUENCE [LARGE SCALE GENOMIC DNA]</scope>
    <source>
        <strain evidence="2 3">CECT 8572</strain>
    </source>
</reference>
<organism evidence="2 3">
    <name type="scientific">Limimaricola variabilis</name>
    <dbReference type="NCBI Taxonomy" id="1492771"/>
    <lineage>
        <taxon>Bacteria</taxon>
        <taxon>Pseudomonadati</taxon>
        <taxon>Pseudomonadota</taxon>
        <taxon>Alphaproteobacteria</taxon>
        <taxon>Rhodobacterales</taxon>
        <taxon>Paracoccaceae</taxon>
        <taxon>Limimaricola</taxon>
    </lineage>
</organism>
<protein>
    <submittedName>
        <fullName evidence="2">Uncharacterized metal-binding protein YceD (DUF177 family)</fullName>
    </submittedName>
</protein>
<evidence type="ECO:0000256" key="1">
    <source>
        <dbReference type="SAM" id="MobiDB-lite"/>
    </source>
</evidence>
<accession>A0ABR6HJ79</accession>
<evidence type="ECO:0000313" key="2">
    <source>
        <dbReference type="EMBL" id="MBB3710598.1"/>
    </source>
</evidence>
<dbReference type="InterPro" id="IPR003772">
    <property type="entry name" value="YceD"/>
</dbReference>
<evidence type="ECO:0000313" key="3">
    <source>
        <dbReference type="Proteomes" id="UP000576152"/>
    </source>
</evidence>
<dbReference type="RefSeq" id="WP_183468924.1">
    <property type="nucleotide sequence ID" value="NZ_JACIBX010000001.1"/>
</dbReference>
<comment type="caution">
    <text evidence="2">The sequence shown here is derived from an EMBL/GenBank/DDBJ whole genome shotgun (WGS) entry which is preliminary data.</text>
</comment>
<dbReference type="EMBL" id="JACIBX010000001">
    <property type="protein sequence ID" value="MBB3710598.1"/>
    <property type="molecule type" value="Genomic_DNA"/>
</dbReference>